<feature type="region of interest" description="Disordered" evidence="1">
    <location>
        <begin position="1"/>
        <end position="23"/>
    </location>
</feature>
<organism evidence="2 3">
    <name type="scientific">Streptomyces roseirectus</name>
    <dbReference type="NCBI Taxonomy" id="2768066"/>
    <lineage>
        <taxon>Bacteria</taxon>
        <taxon>Bacillati</taxon>
        <taxon>Actinomycetota</taxon>
        <taxon>Actinomycetes</taxon>
        <taxon>Kitasatosporales</taxon>
        <taxon>Streptomycetaceae</taxon>
        <taxon>Streptomyces</taxon>
    </lineage>
</organism>
<feature type="compositionally biased region" description="Pro residues" evidence="1">
    <location>
        <begin position="89"/>
        <end position="98"/>
    </location>
</feature>
<evidence type="ECO:0000313" key="2">
    <source>
        <dbReference type="EMBL" id="QNP76187.1"/>
    </source>
</evidence>
<dbReference type="AlphaFoldDB" id="A0A7H0ITS1"/>
<keyword evidence="3" id="KW-1185">Reference proteome</keyword>
<name>A0A7H0ITS1_9ACTN</name>
<evidence type="ECO:0000256" key="1">
    <source>
        <dbReference type="SAM" id="MobiDB-lite"/>
    </source>
</evidence>
<protein>
    <submittedName>
        <fullName evidence="2">Transposase</fullName>
    </submittedName>
</protein>
<dbReference type="EMBL" id="CP060828">
    <property type="protein sequence ID" value="QNP76187.1"/>
    <property type="molecule type" value="Genomic_DNA"/>
</dbReference>
<feature type="region of interest" description="Disordered" evidence="1">
    <location>
        <begin position="77"/>
        <end position="115"/>
    </location>
</feature>
<evidence type="ECO:0000313" key="3">
    <source>
        <dbReference type="Proteomes" id="UP000516052"/>
    </source>
</evidence>
<gene>
    <name evidence="2" type="ORF">IAG44_40780</name>
</gene>
<reference evidence="2 3" key="1">
    <citation type="submission" date="2020-08" db="EMBL/GenBank/DDBJ databases">
        <title>A novel species.</title>
        <authorList>
            <person name="Gao J."/>
        </authorList>
    </citation>
    <scope>NUCLEOTIDE SEQUENCE [LARGE SCALE GENOMIC DNA]</scope>
    <source>
        <strain evidence="2 3">CRXT-G-22</strain>
    </source>
</reference>
<sequence length="115" mass="12120">MPDRRGAGDRLEGRGRADPDVRTEPQISAGLAVRGKAAGFACWAVVADCAYSVSDDWYPALRDADLPYVVALKPHCAAPGHLPTSRTPPSTPPRPWPGRTPSTPATGRRSSDGSA</sequence>
<dbReference type="Proteomes" id="UP000516052">
    <property type="component" value="Chromosome"/>
</dbReference>
<accession>A0A7H0ITS1</accession>
<dbReference type="KEGG" id="sroi:IAG44_40780"/>
<proteinExistence type="predicted"/>